<organism evidence="1 2">
    <name type="scientific">Eumeta variegata</name>
    <name type="common">Bagworm moth</name>
    <name type="synonym">Eumeta japonica</name>
    <dbReference type="NCBI Taxonomy" id="151549"/>
    <lineage>
        <taxon>Eukaryota</taxon>
        <taxon>Metazoa</taxon>
        <taxon>Ecdysozoa</taxon>
        <taxon>Arthropoda</taxon>
        <taxon>Hexapoda</taxon>
        <taxon>Insecta</taxon>
        <taxon>Pterygota</taxon>
        <taxon>Neoptera</taxon>
        <taxon>Endopterygota</taxon>
        <taxon>Lepidoptera</taxon>
        <taxon>Glossata</taxon>
        <taxon>Ditrysia</taxon>
        <taxon>Tineoidea</taxon>
        <taxon>Psychidae</taxon>
        <taxon>Oiketicinae</taxon>
        <taxon>Eumeta</taxon>
    </lineage>
</organism>
<gene>
    <name evidence="1" type="ORF">EVAR_42825_1</name>
</gene>
<name>A0A4C1WJ39_EUMVA</name>
<protein>
    <submittedName>
        <fullName evidence="1">Uncharacterized protein</fullName>
    </submittedName>
</protein>
<keyword evidence="2" id="KW-1185">Reference proteome</keyword>
<proteinExistence type="predicted"/>
<reference evidence="1 2" key="1">
    <citation type="journal article" date="2019" name="Commun. Biol.">
        <title>The bagworm genome reveals a unique fibroin gene that provides high tensile strength.</title>
        <authorList>
            <person name="Kono N."/>
            <person name="Nakamura H."/>
            <person name="Ohtoshi R."/>
            <person name="Tomita M."/>
            <person name="Numata K."/>
            <person name="Arakawa K."/>
        </authorList>
    </citation>
    <scope>NUCLEOTIDE SEQUENCE [LARGE SCALE GENOMIC DNA]</scope>
</reference>
<evidence type="ECO:0000313" key="2">
    <source>
        <dbReference type="Proteomes" id="UP000299102"/>
    </source>
</evidence>
<comment type="caution">
    <text evidence="1">The sequence shown here is derived from an EMBL/GenBank/DDBJ whole genome shotgun (WGS) entry which is preliminary data.</text>
</comment>
<dbReference type="Proteomes" id="UP000299102">
    <property type="component" value="Unassembled WGS sequence"/>
</dbReference>
<dbReference type="AlphaFoldDB" id="A0A4C1WJ39"/>
<sequence length="161" mass="17872">MLVQLRALSMQVSHLQENAEQRLPGQLRYHTVRDPEYAWDGSRVSPFLNQKQLCFIRGLRRSTVITYGGFNFSIVSPELHIANPINACLERTENAAAAVVVVRERIEHATTSVDKPLERTKNAAAALSETREQILRSTMSVGELVERIESAAAAISGTKVT</sequence>
<accession>A0A4C1WJ39</accession>
<evidence type="ECO:0000313" key="1">
    <source>
        <dbReference type="EMBL" id="GBP50144.1"/>
    </source>
</evidence>
<dbReference type="EMBL" id="BGZK01000559">
    <property type="protein sequence ID" value="GBP50144.1"/>
    <property type="molecule type" value="Genomic_DNA"/>
</dbReference>